<feature type="region of interest" description="Disordered" evidence="1">
    <location>
        <begin position="1"/>
        <end position="69"/>
    </location>
</feature>
<feature type="compositionally biased region" description="Acidic residues" evidence="1">
    <location>
        <begin position="706"/>
        <end position="715"/>
    </location>
</feature>
<feature type="compositionally biased region" description="Polar residues" evidence="1">
    <location>
        <begin position="328"/>
        <end position="340"/>
    </location>
</feature>
<accession>A0AAD8TI84</accession>
<feature type="compositionally biased region" description="Polar residues" evidence="1">
    <location>
        <begin position="590"/>
        <end position="605"/>
    </location>
</feature>
<evidence type="ECO:0000313" key="3">
    <source>
        <dbReference type="EMBL" id="KAK1682177.1"/>
    </source>
</evidence>
<dbReference type="Proteomes" id="UP001231189">
    <property type="component" value="Unassembled WGS sequence"/>
</dbReference>
<feature type="compositionally biased region" description="Low complexity" evidence="1">
    <location>
        <begin position="10"/>
        <end position="20"/>
    </location>
</feature>
<gene>
    <name evidence="3" type="ORF">QYE76_043025</name>
</gene>
<dbReference type="EMBL" id="JAUUTY010000002">
    <property type="protein sequence ID" value="KAK1682177.1"/>
    <property type="molecule type" value="Genomic_DNA"/>
</dbReference>
<feature type="region of interest" description="Disordered" evidence="1">
    <location>
        <begin position="293"/>
        <end position="350"/>
    </location>
</feature>
<feature type="compositionally biased region" description="Basic and acidic residues" evidence="1">
    <location>
        <begin position="526"/>
        <end position="545"/>
    </location>
</feature>
<sequence length="724" mass="80109">MVKKKNPSLAAGTTSSGAAAKAPSGVLKRGTSDASAPAPPPPKPEVSMAGPAPDDWPASTTSKRDEKRARSLGIISADEGNVILPGAASRPNPPASFTVMFMSFLSHGLSLPVHEFLRRLLHTYEIQLLQLTPNSILHLAIFITLCEVFLGIEPHFGLWKKIFFVKRYNCSSGSFVTGGVGYVVRKEVNYLNFPMRESVQGWRLKWFYIKGSSTADTQLPRFTDFLEAVPRRSWKNILSPEEKPAVDKLFENVLRIKEFDGQTMMAEEANVLPLKRSSGGFADEDDLDLDEAFIEPPPRKTKPSSDKPAPAASEASAPATAPTAQVIPVSSFTEGPSNGSSEKDRPERMKSRIAQMEKGMRGSHAMAAIIKKKGELATDAERYALMELHKATESLNWNLYSKTMVLAAIAVERLEKNSKVIPVSSFTEGPSNGSSEKDRLERMKSRIAQMEKGMRVAQSNRKLELFLDEDIPTSLLPPSLPTEDEPAVKLKSNEVRIGPMTRARVKLLKQQVSRGDKHRTRRRGAAGREDGREAGHGAGHEDISWTREGGAGGMREETKKSSRSSAGQTGPHARRRSRPSTVANRPAANRRSTSYRQKPETSQISGCRPIDRTTDRTGRDNKIVNQENKNSADIITWREYEALRNEMRREFRIKDDELKSTVDEIKQTLDATNVTVTGLSDQMTDIQRNIADMRLAIENLTAQQQQDDDEDPELADDAHNARGA</sequence>
<reference evidence="3" key="1">
    <citation type="submission" date="2023-07" db="EMBL/GenBank/DDBJ databases">
        <title>A chromosome-level genome assembly of Lolium multiflorum.</title>
        <authorList>
            <person name="Chen Y."/>
            <person name="Copetti D."/>
            <person name="Kolliker R."/>
            <person name="Studer B."/>
        </authorList>
    </citation>
    <scope>NUCLEOTIDE SEQUENCE</scope>
    <source>
        <strain evidence="3">02402/16</strain>
        <tissue evidence="3">Leaf</tissue>
    </source>
</reference>
<protein>
    <recommendedName>
        <fullName evidence="2">Transposase (putative) gypsy type domain-containing protein</fullName>
    </recommendedName>
</protein>
<feature type="compositionally biased region" description="Basic residues" evidence="1">
    <location>
        <begin position="516"/>
        <end position="525"/>
    </location>
</feature>
<evidence type="ECO:0000259" key="2">
    <source>
        <dbReference type="Pfam" id="PF04195"/>
    </source>
</evidence>
<feature type="region of interest" description="Disordered" evidence="1">
    <location>
        <begin position="508"/>
        <end position="620"/>
    </location>
</feature>
<dbReference type="AlphaFoldDB" id="A0AAD8TI84"/>
<name>A0AAD8TI84_LOLMU</name>
<organism evidence="3 4">
    <name type="scientific">Lolium multiflorum</name>
    <name type="common">Italian ryegrass</name>
    <name type="synonym">Lolium perenne subsp. multiflorum</name>
    <dbReference type="NCBI Taxonomy" id="4521"/>
    <lineage>
        <taxon>Eukaryota</taxon>
        <taxon>Viridiplantae</taxon>
        <taxon>Streptophyta</taxon>
        <taxon>Embryophyta</taxon>
        <taxon>Tracheophyta</taxon>
        <taxon>Spermatophyta</taxon>
        <taxon>Magnoliopsida</taxon>
        <taxon>Liliopsida</taxon>
        <taxon>Poales</taxon>
        <taxon>Poaceae</taxon>
        <taxon>BOP clade</taxon>
        <taxon>Pooideae</taxon>
        <taxon>Poodae</taxon>
        <taxon>Poeae</taxon>
        <taxon>Poeae Chloroplast Group 2 (Poeae type)</taxon>
        <taxon>Loliodinae</taxon>
        <taxon>Loliinae</taxon>
        <taxon>Lolium</taxon>
    </lineage>
</organism>
<feature type="region of interest" description="Disordered" evidence="1">
    <location>
        <begin position="700"/>
        <end position="724"/>
    </location>
</feature>
<evidence type="ECO:0000313" key="4">
    <source>
        <dbReference type="Proteomes" id="UP001231189"/>
    </source>
</evidence>
<feature type="compositionally biased region" description="Basic and acidic residues" evidence="1">
    <location>
        <begin position="341"/>
        <end position="350"/>
    </location>
</feature>
<evidence type="ECO:0000256" key="1">
    <source>
        <dbReference type="SAM" id="MobiDB-lite"/>
    </source>
</evidence>
<comment type="caution">
    <text evidence="3">The sequence shown here is derived from an EMBL/GenBank/DDBJ whole genome shotgun (WGS) entry which is preliminary data.</text>
</comment>
<dbReference type="InterPro" id="IPR007321">
    <property type="entry name" value="Transposase_28"/>
</dbReference>
<feature type="compositionally biased region" description="Low complexity" evidence="1">
    <location>
        <begin position="306"/>
        <end position="324"/>
    </location>
</feature>
<dbReference type="PANTHER" id="PTHR33026">
    <property type="entry name" value="OS06G0360600 PROTEIN"/>
    <property type="match status" value="1"/>
</dbReference>
<dbReference type="PANTHER" id="PTHR33026:SF7">
    <property type="entry name" value="OS03G0100275 PROTEIN"/>
    <property type="match status" value="1"/>
</dbReference>
<feature type="compositionally biased region" description="Basic and acidic residues" evidence="1">
    <location>
        <begin position="609"/>
        <end position="620"/>
    </location>
</feature>
<dbReference type="Pfam" id="PF04195">
    <property type="entry name" value="Transposase_28"/>
    <property type="match status" value="1"/>
</dbReference>
<proteinExistence type="predicted"/>
<keyword evidence="4" id="KW-1185">Reference proteome</keyword>
<feature type="domain" description="Transposase (putative) gypsy type" evidence="2">
    <location>
        <begin position="99"/>
        <end position="166"/>
    </location>
</feature>